<dbReference type="InterPro" id="IPR051323">
    <property type="entry name" value="AtsK-like"/>
</dbReference>
<dbReference type="HOGENOM" id="CLU_036005_0_1_1"/>
<evidence type="ECO:0000259" key="7">
    <source>
        <dbReference type="Pfam" id="PF02668"/>
    </source>
</evidence>
<evidence type="ECO:0000256" key="1">
    <source>
        <dbReference type="ARBA" id="ARBA00001954"/>
    </source>
</evidence>
<feature type="domain" description="TauD/TfdA-like" evidence="7">
    <location>
        <begin position="117"/>
        <end position="400"/>
    </location>
</feature>
<sequence>MSSTTTLKLQAIPVDKEIENLIRSSKEIAIGLNANDTRHFGPDPDGLKILPESTRKRLVDAGIDISEGYPSRPDKSLIPVYVDEAAAIRDDDYEYVERAKRADPEKKALLGAAKQVIHLTNHIGTEIVGLQLEDLTDQQKDELALLVAERVVVFFRDQKLSPQKQLELGEYWGRVEKHPQASQVNGLPGVSVIWQDYFQKSLGVGLTFKNNNLGNFDATKNAVRGTQVWHTDLVHEKRPAGLTHLHLDAIPEFGGDTLWASGYAAYDKLSEEFKKFLDGKQAVYVSAHGYLDRKNPFSGPKKIERVHPIIRTHPATGWKSLFVNRGMTKRIVGLSSVESDLILNYLFEVFEKNADIQVRFKWTPSKPGYGTSAIWDNRVSQHRSTWDHEGKESRHGTRVTSLAELPYFDPESKSQREALGLPLDEKDFF</sequence>
<protein>
    <recommendedName>
        <fullName evidence="7">TauD/TfdA-like domain-containing protein</fullName>
    </recommendedName>
</protein>
<dbReference type="Proteomes" id="UP000008673">
    <property type="component" value="Unassembled WGS sequence"/>
</dbReference>
<dbReference type="KEGG" id="opa:HPODL_05052"/>
<dbReference type="Gene3D" id="3.60.130.10">
    <property type="entry name" value="Clavaminate synthase-like"/>
    <property type="match status" value="1"/>
</dbReference>
<comment type="cofactor">
    <cofactor evidence="1">
        <name>Fe(2+)</name>
        <dbReference type="ChEBI" id="CHEBI:29033"/>
    </cofactor>
</comment>
<dbReference type="Pfam" id="PF02668">
    <property type="entry name" value="TauD"/>
    <property type="match status" value="1"/>
</dbReference>
<proteinExistence type="inferred from homology"/>
<evidence type="ECO:0000313" key="9">
    <source>
        <dbReference type="Proteomes" id="UP000008673"/>
    </source>
</evidence>
<comment type="caution">
    <text evidence="8">The sequence shown here is derived from an EMBL/GenBank/DDBJ whole genome shotgun (WGS) entry which is preliminary data.</text>
</comment>
<dbReference type="GO" id="GO:0005737">
    <property type="term" value="C:cytoplasm"/>
    <property type="evidence" value="ECO:0007669"/>
    <property type="project" value="TreeGrafter"/>
</dbReference>
<name>W1QKB0_OGAPD</name>
<dbReference type="SUPFAM" id="SSF51197">
    <property type="entry name" value="Clavaminate synthase-like"/>
    <property type="match status" value="1"/>
</dbReference>
<dbReference type="GO" id="GO:0046872">
    <property type="term" value="F:metal ion binding"/>
    <property type="evidence" value="ECO:0007669"/>
    <property type="project" value="UniProtKB-KW"/>
</dbReference>
<reference evidence="8 9" key="1">
    <citation type="journal article" date="2013" name="BMC Genomics">
        <title>Genome sequence and analysis of methylotrophic yeast Hansenula polymorpha DL1.</title>
        <authorList>
            <person name="Ravin N.V."/>
            <person name="Eldarov M.A."/>
            <person name="Kadnikov V.V."/>
            <person name="Beletsky A.V."/>
            <person name="Schneider J."/>
            <person name="Mardanova E.S."/>
            <person name="Smekalova E.M."/>
            <person name="Zvereva M.I."/>
            <person name="Dontsova O.A."/>
            <person name="Mardanov A.V."/>
            <person name="Skryabin K.G."/>
        </authorList>
    </citation>
    <scope>NUCLEOTIDE SEQUENCE [LARGE SCALE GENOMIC DNA]</scope>
    <source>
        <strain evidence="9">ATCC 26012 / BCRC 20466 / JCM 22074 / NRRL Y-7560 / DL-1</strain>
    </source>
</reference>
<dbReference type="OrthoDB" id="10257314at2759"/>
<keyword evidence="6" id="KW-0408">Iron</keyword>
<evidence type="ECO:0000256" key="5">
    <source>
        <dbReference type="ARBA" id="ARBA00023002"/>
    </source>
</evidence>
<keyword evidence="3" id="KW-0479">Metal-binding</keyword>
<dbReference type="eggNOG" id="ENOG502R0XT">
    <property type="taxonomic scope" value="Eukaryota"/>
</dbReference>
<keyword evidence="9" id="KW-1185">Reference proteome</keyword>
<dbReference type="GO" id="GO:0016706">
    <property type="term" value="F:2-oxoglutarate-dependent dioxygenase activity"/>
    <property type="evidence" value="ECO:0007669"/>
    <property type="project" value="TreeGrafter"/>
</dbReference>
<evidence type="ECO:0000256" key="6">
    <source>
        <dbReference type="ARBA" id="ARBA00023004"/>
    </source>
</evidence>
<comment type="similarity">
    <text evidence="2">Belongs to the TfdA dioxygenase family.</text>
</comment>
<dbReference type="RefSeq" id="XP_013936888.1">
    <property type="nucleotide sequence ID" value="XM_014081413.1"/>
</dbReference>
<keyword evidence="4" id="KW-0223">Dioxygenase</keyword>
<accession>W1QKB0</accession>
<dbReference type="GeneID" id="25774475"/>
<keyword evidence="5" id="KW-0560">Oxidoreductase</keyword>
<dbReference type="OMA" id="YGGATTW"/>
<evidence type="ECO:0000256" key="2">
    <source>
        <dbReference type="ARBA" id="ARBA00005896"/>
    </source>
</evidence>
<evidence type="ECO:0000256" key="3">
    <source>
        <dbReference type="ARBA" id="ARBA00022723"/>
    </source>
</evidence>
<evidence type="ECO:0000256" key="4">
    <source>
        <dbReference type="ARBA" id="ARBA00022964"/>
    </source>
</evidence>
<evidence type="ECO:0000313" key="8">
    <source>
        <dbReference type="EMBL" id="ESX02302.1"/>
    </source>
</evidence>
<organism evidence="8 9">
    <name type="scientific">Ogataea parapolymorpha (strain ATCC 26012 / BCRC 20466 / JCM 22074 / NRRL Y-7560 / DL-1)</name>
    <name type="common">Yeast</name>
    <name type="synonym">Hansenula polymorpha</name>
    <dbReference type="NCBI Taxonomy" id="871575"/>
    <lineage>
        <taxon>Eukaryota</taxon>
        <taxon>Fungi</taxon>
        <taxon>Dikarya</taxon>
        <taxon>Ascomycota</taxon>
        <taxon>Saccharomycotina</taxon>
        <taxon>Pichiomycetes</taxon>
        <taxon>Pichiales</taxon>
        <taxon>Pichiaceae</taxon>
        <taxon>Ogataea</taxon>
    </lineage>
</organism>
<dbReference type="PANTHER" id="PTHR30468:SF9">
    <property type="entry name" value="ALPHA-KETOGLUTARATE-DEPENDENT TAURINE DIOXYGENASE (AFU_ORTHOLOGUE AFUA_3G01010)"/>
    <property type="match status" value="1"/>
</dbReference>
<dbReference type="EMBL" id="AEOI02000004">
    <property type="protein sequence ID" value="ESX02302.1"/>
    <property type="molecule type" value="Genomic_DNA"/>
</dbReference>
<dbReference type="InterPro" id="IPR003819">
    <property type="entry name" value="TauD/TfdA-like"/>
</dbReference>
<gene>
    <name evidence="8" type="ORF">HPODL_05052</name>
</gene>
<dbReference type="STRING" id="871575.W1QKB0"/>
<dbReference type="InterPro" id="IPR042098">
    <property type="entry name" value="TauD-like_sf"/>
</dbReference>
<dbReference type="AlphaFoldDB" id="W1QKB0"/>
<dbReference type="PANTHER" id="PTHR30468">
    <property type="entry name" value="ALPHA-KETOGLUTARATE-DEPENDENT SULFONATE DIOXYGENASE"/>
    <property type="match status" value="1"/>
</dbReference>
<dbReference type="FunFam" id="3.60.130.10:FF:000008">
    <property type="entry name" value="Alpha-ketoglutarate-dependent taurine dioxygenase"/>
    <property type="match status" value="1"/>
</dbReference>